<evidence type="ECO:0000313" key="9">
    <source>
        <dbReference type="Proteomes" id="UP000075260"/>
    </source>
</evidence>
<dbReference type="FunFam" id="3.10.290.10:FF:000003">
    <property type="entry name" value="Pseudouridine synthase"/>
    <property type="match status" value="1"/>
</dbReference>
<evidence type="ECO:0000256" key="3">
    <source>
        <dbReference type="ARBA" id="ARBA00023235"/>
    </source>
</evidence>
<dbReference type="SUPFAM" id="SSF55174">
    <property type="entry name" value="Alpha-L RNA-binding motif"/>
    <property type="match status" value="1"/>
</dbReference>
<dbReference type="PROSITE" id="PS50889">
    <property type="entry name" value="S4"/>
    <property type="match status" value="1"/>
</dbReference>
<evidence type="ECO:0000313" key="8">
    <source>
        <dbReference type="EMBL" id="KYF63675.1"/>
    </source>
</evidence>
<dbReference type="GO" id="GO:0120159">
    <property type="term" value="F:rRNA pseudouridine synthase activity"/>
    <property type="evidence" value="ECO:0007669"/>
    <property type="project" value="UniProtKB-ARBA"/>
</dbReference>
<feature type="compositionally biased region" description="Basic and acidic residues" evidence="6">
    <location>
        <begin position="358"/>
        <end position="371"/>
    </location>
</feature>
<evidence type="ECO:0000256" key="2">
    <source>
        <dbReference type="ARBA" id="ARBA00022884"/>
    </source>
</evidence>
<dbReference type="NCBIfam" id="TIGR00093">
    <property type="entry name" value="pseudouridine synthase"/>
    <property type="match status" value="1"/>
</dbReference>
<evidence type="ECO:0000259" key="7">
    <source>
        <dbReference type="SMART" id="SM00363"/>
    </source>
</evidence>
<dbReference type="Gene3D" id="3.30.70.1560">
    <property type="entry name" value="Alpha-L RNA-binding motif"/>
    <property type="match status" value="1"/>
</dbReference>
<dbReference type="RefSeq" id="WP_061612053.1">
    <property type="nucleotide sequence ID" value="NZ_JEMA01000978.1"/>
</dbReference>
<dbReference type="InterPro" id="IPR000748">
    <property type="entry name" value="PsdUridine_synth_RsuA/RluB/E/F"/>
</dbReference>
<dbReference type="CDD" id="cd02870">
    <property type="entry name" value="PseudoU_synth_RsuA_like"/>
    <property type="match status" value="1"/>
</dbReference>
<dbReference type="PANTHER" id="PTHR47683">
    <property type="entry name" value="PSEUDOURIDINE SYNTHASE FAMILY PROTEIN-RELATED"/>
    <property type="match status" value="1"/>
</dbReference>
<evidence type="ECO:0000256" key="6">
    <source>
        <dbReference type="SAM" id="MobiDB-lite"/>
    </source>
</evidence>
<dbReference type="PROSITE" id="PS01149">
    <property type="entry name" value="PSI_RSU"/>
    <property type="match status" value="1"/>
</dbReference>
<dbReference type="Gene3D" id="3.10.290.10">
    <property type="entry name" value="RNA-binding S4 domain"/>
    <property type="match status" value="1"/>
</dbReference>
<dbReference type="Pfam" id="PF01479">
    <property type="entry name" value="S4"/>
    <property type="match status" value="1"/>
</dbReference>
<dbReference type="SMART" id="SM00363">
    <property type="entry name" value="S4"/>
    <property type="match status" value="1"/>
</dbReference>
<dbReference type="Proteomes" id="UP000075260">
    <property type="component" value="Unassembled WGS sequence"/>
</dbReference>
<dbReference type="CDD" id="cd00165">
    <property type="entry name" value="S4"/>
    <property type="match status" value="1"/>
</dbReference>
<evidence type="ECO:0000256" key="5">
    <source>
        <dbReference type="RuleBase" id="RU003887"/>
    </source>
</evidence>
<dbReference type="EMBL" id="JEMA01000978">
    <property type="protein sequence ID" value="KYF63675.1"/>
    <property type="molecule type" value="Genomic_DNA"/>
</dbReference>
<dbReference type="GO" id="GO:0005829">
    <property type="term" value="C:cytosol"/>
    <property type="evidence" value="ECO:0007669"/>
    <property type="project" value="UniProtKB-ARBA"/>
</dbReference>
<comment type="caution">
    <text evidence="8">The sequence shown here is derived from an EMBL/GenBank/DDBJ whole genome shotgun (WGS) entry which is preliminary data.</text>
</comment>
<name>A0A150Q6U0_SORCE</name>
<dbReference type="InterPro" id="IPR020094">
    <property type="entry name" value="TruA/RsuA/RluB/E/F_N"/>
</dbReference>
<sequence length="380" mass="40717">MEERLQKIIARAGVASRRASEELILAGRVRVNGHVVTELGLKADRQKDRIEVDGKRLVSEVPVYVALHKPRNVVSTLRDPEGRPTVADYVRGTGARLYPVGRLDFATSGILLMTNDGDFANALLHPRGGVPKTYVLKVQGVMSDDDLTPWREGIRLEDGVTLPAEARLLRREGDKTWLEVTLREGRNQQIRRMGEATGWPVMRLARTTFAGVTSEGLRPGEWRALTVDELLHIREAFGVPKRIRGAMMGASSGPVDHRRVAGAARSSAKAPPRPAPEAAGPAARSRTPAPSRARSRTGADAPGAPGPGPAQPRARSRANIAPPSAPGAPTAQPRARSRANIAPPGAPGPGPARSARNARSETKPRGAETRGPRARGPGRH</sequence>
<keyword evidence="3 5" id="KW-0413">Isomerase</keyword>
<dbReference type="InterPro" id="IPR050343">
    <property type="entry name" value="RsuA_PseudoU_synthase"/>
</dbReference>
<reference evidence="8 9" key="1">
    <citation type="submission" date="2014-02" db="EMBL/GenBank/DDBJ databases">
        <title>The small core and large imbalanced accessory genome model reveals a collaborative survival strategy of Sorangium cellulosum strains in nature.</title>
        <authorList>
            <person name="Han K."/>
            <person name="Peng R."/>
            <person name="Blom J."/>
            <person name="Li Y.-Z."/>
        </authorList>
    </citation>
    <scope>NUCLEOTIDE SEQUENCE [LARGE SCALE GENOMIC DNA]</scope>
    <source>
        <strain evidence="8 9">So0008-312</strain>
    </source>
</reference>
<dbReference type="InterPro" id="IPR002942">
    <property type="entry name" value="S4_RNA-bd"/>
</dbReference>
<keyword evidence="2 4" id="KW-0694">RNA-binding</keyword>
<organism evidence="8 9">
    <name type="scientific">Sorangium cellulosum</name>
    <name type="common">Polyangium cellulosum</name>
    <dbReference type="NCBI Taxonomy" id="56"/>
    <lineage>
        <taxon>Bacteria</taxon>
        <taxon>Pseudomonadati</taxon>
        <taxon>Myxococcota</taxon>
        <taxon>Polyangia</taxon>
        <taxon>Polyangiales</taxon>
        <taxon>Polyangiaceae</taxon>
        <taxon>Sorangium</taxon>
    </lineage>
</organism>
<feature type="domain" description="RNA-binding S4" evidence="7">
    <location>
        <begin position="3"/>
        <end position="66"/>
    </location>
</feature>
<dbReference type="FunFam" id="3.30.70.1560:FF:000001">
    <property type="entry name" value="Pseudouridine synthase"/>
    <property type="match status" value="1"/>
</dbReference>
<dbReference type="OrthoDB" id="9807213at2"/>
<evidence type="ECO:0000256" key="1">
    <source>
        <dbReference type="ARBA" id="ARBA00008348"/>
    </source>
</evidence>
<dbReference type="InterPro" id="IPR020103">
    <property type="entry name" value="PsdUridine_synth_cat_dom_sf"/>
</dbReference>
<dbReference type="SUPFAM" id="SSF55120">
    <property type="entry name" value="Pseudouridine synthase"/>
    <property type="match status" value="1"/>
</dbReference>
<feature type="region of interest" description="Disordered" evidence="6">
    <location>
        <begin position="248"/>
        <end position="380"/>
    </location>
</feature>
<accession>A0A150Q6U0</accession>
<gene>
    <name evidence="8" type="ORF">BE15_19955</name>
</gene>
<protein>
    <recommendedName>
        <fullName evidence="5">Pseudouridine synthase</fullName>
        <ecNumber evidence="5">5.4.99.-</ecNumber>
    </recommendedName>
</protein>
<dbReference type="EC" id="5.4.99.-" evidence="5"/>
<dbReference type="InterPro" id="IPR006145">
    <property type="entry name" value="PsdUridine_synth_RsuA/RluA"/>
</dbReference>
<dbReference type="InterPro" id="IPR042092">
    <property type="entry name" value="PsdUridine_s_RsuA/RluB/E/F_cat"/>
</dbReference>
<evidence type="ECO:0000256" key="4">
    <source>
        <dbReference type="PROSITE-ProRule" id="PRU00182"/>
    </source>
</evidence>
<dbReference type="GO" id="GO:0003723">
    <property type="term" value="F:RNA binding"/>
    <property type="evidence" value="ECO:0007669"/>
    <property type="project" value="UniProtKB-KW"/>
</dbReference>
<dbReference type="InterPro" id="IPR018496">
    <property type="entry name" value="PsdUridine_synth_RsuA/RluB_CS"/>
</dbReference>
<comment type="similarity">
    <text evidence="1 5">Belongs to the pseudouridine synthase RsuA family.</text>
</comment>
<feature type="compositionally biased region" description="Low complexity" evidence="6">
    <location>
        <begin position="261"/>
        <end position="303"/>
    </location>
</feature>
<proteinExistence type="inferred from homology"/>
<dbReference type="PANTHER" id="PTHR47683:SF2">
    <property type="entry name" value="RNA-BINDING S4 DOMAIN-CONTAINING PROTEIN"/>
    <property type="match status" value="1"/>
</dbReference>
<dbReference type="GO" id="GO:0000455">
    <property type="term" value="P:enzyme-directed rRNA pseudouridine synthesis"/>
    <property type="evidence" value="ECO:0007669"/>
    <property type="project" value="UniProtKB-ARBA"/>
</dbReference>
<dbReference type="AlphaFoldDB" id="A0A150Q6U0"/>
<dbReference type="Gene3D" id="3.30.70.580">
    <property type="entry name" value="Pseudouridine synthase I, catalytic domain, N-terminal subdomain"/>
    <property type="match status" value="1"/>
</dbReference>
<dbReference type="Pfam" id="PF00849">
    <property type="entry name" value="PseudoU_synth_2"/>
    <property type="match status" value="1"/>
</dbReference>
<dbReference type="InterPro" id="IPR036986">
    <property type="entry name" value="S4_RNA-bd_sf"/>
</dbReference>